<evidence type="ECO:0000256" key="1">
    <source>
        <dbReference type="SAM" id="MobiDB-lite"/>
    </source>
</evidence>
<keyword evidence="2" id="KW-0812">Transmembrane</keyword>
<feature type="region of interest" description="Disordered" evidence="1">
    <location>
        <begin position="1"/>
        <end position="32"/>
    </location>
</feature>
<reference evidence="3 4" key="1">
    <citation type="submission" date="2016-11" db="EMBL/GenBank/DDBJ databases">
        <title>Complete genome sequence of Streptomyces niveus SCSIO 3406.</title>
        <authorList>
            <person name="Zhu Q."/>
            <person name="Cheng W."/>
            <person name="Song Y."/>
            <person name="Li Q."/>
            <person name="Ju J."/>
        </authorList>
    </citation>
    <scope>NUCLEOTIDE SEQUENCE [LARGE SCALE GENOMIC DNA]</scope>
    <source>
        <strain evidence="3 4">SCSIO 3406</strain>
    </source>
</reference>
<dbReference type="RefSeq" id="WP_078076510.1">
    <property type="nucleotide sequence ID" value="NZ_CP018047.1"/>
</dbReference>
<feature type="transmembrane region" description="Helical" evidence="2">
    <location>
        <begin position="42"/>
        <end position="63"/>
    </location>
</feature>
<evidence type="ECO:0000313" key="3">
    <source>
        <dbReference type="EMBL" id="AQU67928.1"/>
    </source>
</evidence>
<accession>A0A1U9QUJ7</accession>
<dbReference type="OrthoDB" id="3851768at2"/>
<gene>
    <name evidence="3" type="ORF">BBN63_18570</name>
</gene>
<name>A0A1U9QUJ7_STRNV</name>
<proteinExistence type="predicted"/>
<dbReference type="AlphaFoldDB" id="A0A1U9QUJ7"/>
<evidence type="ECO:0000256" key="2">
    <source>
        <dbReference type="SAM" id="Phobius"/>
    </source>
</evidence>
<dbReference type="Proteomes" id="UP000189677">
    <property type="component" value="Chromosome"/>
</dbReference>
<dbReference type="EMBL" id="CP018047">
    <property type="protein sequence ID" value="AQU67928.1"/>
    <property type="molecule type" value="Genomic_DNA"/>
</dbReference>
<keyword evidence="2" id="KW-1133">Transmembrane helix</keyword>
<dbReference type="KEGG" id="snw:BBN63_18570"/>
<keyword evidence="4" id="KW-1185">Reference proteome</keyword>
<protein>
    <submittedName>
        <fullName evidence="3">Uncharacterized protein</fullName>
    </submittedName>
</protein>
<organism evidence="3 4">
    <name type="scientific">Streptomyces niveus</name>
    <name type="common">Streptomyces spheroides</name>
    <dbReference type="NCBI Taxonomy" id="193462"/>
    <lineage>
        <taxon>Bacteria</taxon>
        <taxon>Bacillati</taxon>
        <taxon>Actinomycetota</taxon>
        <taxon>Actinomycetes</taxon>
        <taxon>Kitasatosporales</taxon>
        <taxon>Streptomycetaceae</taxon>
        <taxon>Streptomyces</taxon>
    </lineage>
</organism>
<sequence>MSDRTTAISPVEEVVAPSEPGTDTASAPEPAPRRRSAALFAALRWTAAVVVFGALGTTVAYAVTDRERTDIPTLATESDGRWTYPPLARPTLPAGAVGPFGRGNRGAIHYADLESLLLPAPEGSRPDLTLDGENSRVPVSRFLQEYEKGVRGTMATDLRDNGLRHIVARGWTMADDGTSTRVYLLRFHSTASTLFFFNTHLRGPKEAPLKVTDVEKVSSADETFPSVGVHGTETYIYDEAAPRGPVHVRHAYVGAGDTLALVVQSRKGSAAAVPFAQTVILQNQLLG</sequence>
<evidence type="ECO:0000313" key="4">
    <source>
        <dbReference type="Proteomes" id="UP000189677"/>
    </source>
</evidence>
<keyword evidence="2" id="KW-0472">Membrane</keyword>